<keyword evidence="2" id="KW-1185">Reference proteome</keyword>
<evidence type="ECO:0000313" key="1">
    <source>
        <dbReference type="EMBL" id="GMI22212.1"/>
    </source>
</evidence>
<dbReference type="EMBL" id="BRXZ01006939">
    <property type="protein sequence ID" value="GMI22212.1"/>
    <property type="molecule type" value="Genomic_DNA"/>
</dbReference>
<gene>
    <name evidence="1" type="ORF">TrRE_jg294</name>
</gene>
<proteinExistence type="predicted"/>
<dbReference type="Proteomes" id="UP001165082">
    <property type="component" value="Unassembled WGS sequence"/>
</dbReference>
<evidence type="ECO:0000313" key="2">
    <source>
        <dbReference type="Proteomes" id="UP001165082"/>
    </source>
</evidence>
<protein>
    <submittedName>
        <fullName evidence="1">Uncharacterized protein</fullName>
    </submittedName>
</protein>
<name>A0A9W7L2G5_9STRA</name>
<reference evidence="1" key="1">
    <citation type="submission" date="2022-07" db="EMBL/GenBank/DDBJ databases">
        <title>Genome analysis of Parmales, a sister group of diatoms, reveals the evolutionary specialization of diatoms from phago-mixotrophs to photoautotrophs.</title>
        <authorList>
            <person name="Ban H."/>
            <person name="Sato S."/>
            <person name="Yoshikawa S."/>
            <person name="Kazumasa Y."/>
            <person name="Nakamura Y."/>
            <person name="Ichinomiya M."/>
            <person name="Saitoh K."/>
            <person name="Sato N."/>
            <person name="Blanc-Mathieu R."/>
            <person name="Endo H."/>
            <person name="Kuwata A."/>
            <person name="Ogata H."/>
        </authorList>
    </citation>
    <scope>NUCLEOTIDE SEQUENCE</scope>
</reference>
<accession>A0A9W7L2G5</accession>
<dbReference type="AlphaFoldDB" id="A0A9W7L2G5"/>
<sequence>MARNKIVSIAIAFCANANNTSDSGIFGSAIKLFQTTHKHLLHPSYDGRISDEARESLKALVYNFYELAVFPALLHTGDDDDDDDDDEEWIWGDLNPLEFLPPDNKFVPVPPCGVWLQKRGDNISGSVIMSEQIKEEVDLVDVNRWDAWNKNARGPCILTGQFHGFVKIEHTIVNVISTNYLSIYVNMGIEPLRNNSVDLRNVAKQFLKTVRVAETSKPGQVHLLGGDAYEKGRVCYLCGKERLPNMENLVTSFLDIQISPKNQIVRVYRCQSCQILCIILRESLAVDLNGPRNENSTDDSDYFVMQVAIKLHEYARMSF</sequence>
<comment type="caution">
    <text evidence="1">The sequence shown here is derived from an EMBL/GenBank/DDBJ whole genome shotgun (WGS) entry which is preliminary data.</text>
</comment>
<organism evidence="1 2">
    <name type="scientific">Triparma retinervis</name>
    <dbReference type="NCBI Taxonomy" id="2557542"/>
    <lineage>
        <taxon>Eukaryota</taxon>
        <taxon>Sar</taxon>
        <taxon>Stramenopiles</taxon>
        <taxon>Ochrophyta</taxon>
        <taxon>Bolidophyceae</taxon>
        <taxon>Parmales</taxon>
        <taxon>Triparmaceae</taxon>
        <taxon>Triparma</taxon>
    </lineage>
</organism>